<dbReference type="BioCyc" id="ECOL478008-HMP:G76-482501-MONOMER"/>
<keyword evidence="3" id="KW-1133">Transmembrane helix</keyword>
<protein>
    <recommendedName>
        <fullName evidence="6">DUF1640 domain-containing protein</fullName>
    </recommendedName>
</protein>
<reference evidence="4 5" key="1">
    <citation type="journal article" date="2011" name="Appl. Environ. Microbiol.">
        <title>Genome signatures of Escherichia coli O157:H7 isolates from the bovine host reservoir.</title>
        <authorList>
            <person name="Eppinger M."/>
            <person name="Mammel M.K."/>
            <person name="Leclerc J.E."/>
            <person name="Ravel J."/>
            <person name="Cebula T.A."/>
        </authorList>
    </citation>
    <scope>NUCLEOTIDE SEQUENCE [LARGE SCALE GENOMIC DNA]</scope>
    <source>
        <strain evidence="4 5">EC869</strain>
    </source>
</reference>
<proteinExistence type="predicted"/>
<comment type="caution">
    <text evidence="4">The sequence shown here is derived from an EMBL/GenBank/DDBJ whole genome shotgun (WGS) entry which is preliminary data.</text>
</comment>
<feature type="compositionally biased region" description="Gly residues" evidence="2">
    <location>
        <begin position="27"/>
        <end position="37"/>
    </location>
</feature>
<dbReference type="AlphaFoldDB" id="A0A0H3PH08"/>
<keyword evidence="3" id="KW-0812">Transmembrane</keyword>
<organism evidence="4 5">
    <name type="scientific">Escherichia coli O157:H7 (strain EC869)</name>
    <dbReference type="NCBI Taxonomy" id="478008"/>
    <lineage>
        <taxon>Bacteria</taxon>
        <taxon>Pseudomonadati</taxon>
        <taxon>Pseudomonadota</taxon>
        <taxon>Gammaproteobacteria</taxon>
        <taxon>Enterobacterales</taxon>
        <taxon>Enterobacteriaceae</taxon>
        <taxon>Escherichia</taxon>
    </lineage>
</organism>
<evidence type="ECO:0000256" key="3">
    <source>
        <dbReference type="SAM" id="Phobius"/>
    </source>
</evidence>
<dbReference type="Proteomes" id="UP000004641">
    <property type="component" value="Unassembled WGS sequence"/>
</dbReference>
<keyword evidence="1" id="KW-0175">Coiled coil</keyword>
<feature type="transmembrane region" description="Helical" evidence="3">
    <location>
        <begin position="154"/>
        <end position="177"/>
    </location>
</feature>
<evidence type="ECO:0000313" key="4">
    <source>
        <dbReference type="EMBL" id="EDU89038.1"/>
    </source>
</evidence>
<sequence length="181" mass="19806">MGNAARNLFGNSAGSMSHSERDVLYHGGDGGSSGGGMSDKLERRIERLEGDLSLTRNDLATLTERTTNLSTKADVGEVKGELKADIAHLKGDLKCDIANLKGELKSDTAHLKEQLKSDINSLKGELTEAMDKRFDKIMDEMNRRFDKVDDNTKWRWSGIIVPVCTTIFTAAVAVFVAKFVG</sequence>
<dbReference type="Gene3D" id="1.20.120.20">
    <property type="entry name" value="Apolipoprotein"/>
    <property type="match status" value="1"/>
</dbReference>
<feature type="coiled-coil region" evidence="1">
    <location>
        <begin position="38"/>
        <end position="65"/>
    </location>
</feature>
<accession>A0A0H3PH08</accession>
<name>A0A0H3PH08_ECO5C</name>
<gene>
    <name evidence="4" type="ORF">ECH7EC869_5601</name>
</gene>
<evidence type="ECO:0000256" key="1">
    <source>
        <dbReference type="SAM" id="Coils"/>
    </source>
</evidence>
<feature type="region of interest" description="Disordered" evidence="2">
    <location>
        <begin position="1"/>
        <end position="38"/>
    </location>
</feature>
<evidence type="ECO:0000313" key="5">
    <source>
        <dbReference type="Proteomes" id="UP000004641"/>
    </source>
</evidence>
<evidence type="ECO:0000256" key="2">
    <source>
        <dbReference type="SAM" id="MobiDB-lite"/>
    </source>
</evidence>
<keyword evidence="3" id="KW-0472">Membrane</keyword>
<dbReference type="EMBL" id="ABHU01000028">
    <property type="protein sequence ID" value="EDU89038.1"/>
    <property type="molecule type" value="Genomic_DNA"/>
</dbReference>
<evidence type="ECO:0008006" key="6">
    <source>
        <dbReference type="Google" id="ProtNLM"/>
    </source>
</evidence>